<dbReference type="InterPro" id="IPR036423">
    <property type="entry name" value="SOD-like_Cu/Zn_dom_sf"/>
</dbReference>
<evidence type="ECO:0000256" key="1">
    <source>
        <dbReference type="SAM" id="SignalP"/>
    </source>
</evidence>
<keyword evidence="1" id="KW-0732">Signal</keyword>
<reference evidence="2" key="1">
    <citation type="journal article" date="2015" name="Sci. Rep.">
        <title>Tissue- and time-dependent transcription in Ixodes ricinus salivary glands and midguts when blood feeding on the vertebrate host.</title>
        <authorList>
            <person name="Kotsyfakis M."/>
            <person name="Schwarz A."/>
            <person name="Erhart J."/>
            <person name="Ribeiro J.M."/>
        </authorList>
    </citation>
    <scope>NUCLEOTIDE SEQUENCE</scope>
    <source>
        <tissue evidence="2">Salivary gland and midgut</tissue>
    </source>
</reference>
<feature type="signal peptide" evidence="1">
    <location>
        <begin position="1"/>
        <end position="25"/>
    </location>
</feature>
<name>V5GY17_IXORI</name>
<dbReference type="Gene3D" id="2.60.40.200">
    <property type="entry name" value="Superoxide dismutase, copper/zinc binding domain"/>
    <property type="match status" value="1"/>
</dbReference>
<dbReference type="GO" id="GO:0006801">
    <property type="term" value="P:superoxide metabolic process"/>
    <property type="evidence" value="ECO:0007669"/>
    <property type="project" value="InterPro"/>
</dbReference>
<proteinExistence type="evidence at transcript level"/>
<sequence>MAASPVLAILLSFCGCLFWASGAHAQSVICVLNAGEIRGIVQFAQLNASHVRVSFNGSGIPHGVHGFHGSSVRRHQHRLRRRGWPFRTQIRSTMVVLTLLYDTSVIWATVEGGPPRRCYLHPRRFLPAA</sequence>
<evidence type="ECO:0000313" key="2">
    <source>
        <dbReference type="EMBL" id="JAB69169.1"/>
    </source>
</evidence>
<feature type="chain" id="PRO_5004733972" evidence="1">
    <location>
        <begin position="26"/>
        <end position="129"/>
    </location>
</feature>
<accession>V5GY17</accession>
<dbReference type="GO" id="GO:0046872">
    <property type="term" value="F:metal ion binding"/>
    <property type="evidence" value="ECO:0007669"/>
    <property type="project" value="InterPro"/>
</dbReference>
<dbReference type="AlphaFoldDB" id="V5GY17"/>
<dbReference type="SUPFAM" id="SSF49329">
    <property type="entry name" value="Cu,Zn superoxide dismutase-like"/>
    <property type="match status" value="1"/>
</dbReference>
<dbReference type="EMBL" id="GANP01015299">
    <property type="protein sequence ID" value="JAB69169.1"/>
    <property type="molecule type" value="mRNA"/>
</dbReference>
<protein>
    <submittedName>
        <fullName evidence="2">Putative secreted protein</fullName>
    </submittedName>
</protein>
<organism evidence="2">
    <name type="scientific">Ixodes ricinus</name>
    <name type="common">Common tick</name>
    <name type="synonym">Acarus ricinus</name>
    <dbReference type="NCBI Taxonomy" id="34613"/>
    <lineage>
        <taxon>Eukaryota</taxon>
        <taxon>Metazoa</taxon>
        <taxon>Ecdysozoa</taxon>
        <taxon>Arthropoda</taxon>
        <taxon>Chelicerata</taxon>
        <taxon>Arachnida</taxon>
        <taxon>Acari</taxon>
        <taxon>Parasitiformes</taxon>
        <taxon>Ixodida</taxon>
        <taxon>Ixodoidea</taxon>
        <taxon>Ixodidae</taxon>
        <taxon>Ixodinae</taxon>
        <taxon>Ixodes</taxon>
    </lineage>
</organism>